<evidence type="ECO:0000256" key="2">
    <source>
        <dbReference type="SAM" id="Phobius"/>
    </source>
</evidence>
<feature type="transmembrane region" description="Helical" evidence="2">
    <location>
        <begin position="330"/>
        <end position="348"/>
    </location>
</feature>
<organism evidence="4 5">
    <name type="scientific">Pendulispora brunnea</name>
    <dbReference type="NCBI Taxonomy" id="2905690"/>
    <lineage>
        <taxon>Bacteria</taxon>
        <taxon>Pseudomonadati</taxon>
        <taxon>Myxococcota</taxon>
        <taxon>Myxococcia</taxon>
        <taxon>Myxococcales</taxon>
        <taxon>Sorangiineae</taxon>
        <taxon>Pendulisporaceae</taxon>
        <taxon>Pendulispora</taxon>
    </lineage>
</organism>
<protein>
    <submittedName>
        <fullName evidence="4">M56 family metallopeptidase</fullName>
    </submittedName>
</protein>
<accession>A0ABZ2KH00</accession>
<gene>
    <name evidence="4" type="ORF">LZC95_02240</name>
</gene>
<evidence type="ECO:0000259" key="3">
    <source>
        <dbReference type="Pfam" id="PF05569"/>
    </source>
</evidence>
<proteinExistence type="predicted"/>
<dbReference type="EMBL" id="CP089982">
    <property type="protein sequence ID" value="WXA95661.1"/>
    <property type="molecule type" value="Genomic_DNA"/>
</dbReference>
<dbReference type="InterPro" id="IPR052173">
    <property type="entry name" value="Beta-lactam_resp_regulator"/>
</dbReference>
<keyword evidence="2" id="KW-0812">Transmembrane</keyword>
<name>A0ABZ2KH00_9BACT</name>
<dbReference type="RefSeq" id="WP_394846268.1">
    <property type="nucleotide sequence ID" value="NZ_CP089982.1"/>
</dbReference>
<dbReference type="Gene3D" id="3.30.2010.10">
    <property type="entry name" value="Metalloproteases ('zincins'), catalytic domain"/>
    <property type="match status" value="1"/>
</dbReference>
<sequence>MNSRILAEFAERLSSLTLATWGFGVLFAWVALAVCGFVVGIPLRKGRPQAAPASPSFRYRTAVVAFLGSAAMAILPSIREMSGGVLQTQWQTATWSKAAPLRDAAEWARPLVTANGAWDASPIGRALAAVAMLWAFVVAIALARALFLHAKLTGTCRRAFEAPSFVHARAAIIARRLTMPVPALFVSDETDVPFATGVLAPRVVLPRAELDTFSTEQLDFVLHHEMVHIQRGDLRVAFLVGVARILFTGHPMKNAFLSEIAWAREASVDARVAADSPLQYAAFLLELAQRTLMQSNMKGTVPMADSNLSRRIALLLSRGSHAPTRGQRRALVLLALAGSAFAACLWLAPTSWASQPQVQSSSQVQVQPVHSETLAEGKDGGCQH</sequence>
<dbReference type="CDD" id="cd07341">
    <property type="entry name" value="M56_BlaR1_MecR1_like"/>
    <property type="match status" value="1"/>
</dbReference>
<evidence type="ECO:0000313" key="4">
    <source>
        <dbReference type="EMBL" id="WXA95661.1"/>
    </source>
</evidence>
<dbReference type="Pfam" id="PF05569">
    <property type="entry name" value="Peptidase_M56"/>
    <property type="match status" value="1"/>
</dbReference>
<evidence type="ECO:0000313" key="5">
    <source>
        <dbReference type="Proteomes" id="UP001379533"/>
    </source>
</evidence>
<evidence type="ECO:0000256" key="1">
    <source>
        <dbReference type="SAM" id="MobiDB-lite"/>
    </source>
</evidence>
<reference evidence="4 5" key="1">
    <citation type="submission" date="2021-12" db="EMBL/GenBank/DDBJ databases">
        <title>Discovery of the Pendulisporaceae a myxobacterial family with distinct sporulation behavior and unique specialized metabolism.</title>
        <authorList>
            <person name="Garcia R."/>
            <person name="Popoff A."/>
            <person name="Bader C.D."/>
            <person name="Loehr J."/>
            <person name="Walesch S."/>
            <person name="Walt C."/>
            <person name="Boldt J."/>
            <person name="Bunk B."/>
            <person name="Haeckl F.J.F.P.J."/>
            <person name="Gunesch A.P."/>
            <person name="Birkelbach J."/>
            <person name="Nuebel U."/>
            <person name="Pietschmann T."/>
            <person name="Bach T."/>
            <person name="Mueller R."/>
        </authorList>
    </citation>
    <scope>NUCLEOTIDE SEQUENCE [LARGE SCALE GENOMIC DNA]</scope>
    <source>
        <strain evidence="4 5">MSr12523</strain>
    </source>
</reference>
<keyword evidence="2" id="KW-0472">Membrane</keyword>
<feature type="region of interest" description="Disordered" evidence="1">
    <location>
        <begin position="361"/>
        <end position="384"/>
    </location>
</feature>
<dbReference type="Proteomes" id="UP001379533">
    <property type="component" value="Chromosome"/>
</dbReference>
<feature type="domain" description="Peptidase M56" evidence="3">
    <location>
        <begin position="96"/>
        <end position="315"/>
    </location>
</feature>
<feature type="compositionally biased region" description="Basic and acidic residues" evidence="1">
    <location>
        <begin position="373"/>
        <end position="384"/>
    </location>
</feature>
<dbReference type="PANTHER" id="PTHR34978">
    <property type="entry name" value="POSSIBLE SENSOR-TRANSDUCER PROTEIN BLAR"/>
    <property type="match status" value="1"/>
</dbReference>
<keyword evidence="2" id="KW-1133">Transmembrane helix</keyword>
<feature type="transmembrane region" description="Helical" evidence="2">
    <location>
        <begin position="126"/>
        <end position="148"/>
    </location>
</feature>
<dbReference type="InterPro" id="IPR008756">
    <property type="entry name" value="Peptidase_M56"/>
</dbReference>
<keyword evidence="5" id="KW-1185">Reference proteome</keyword>
<feature type="transmembrane region" description="Helical" evidence="2">
    <location>
        <begin position="61"/>
        <end position="78"/>
    </location>
</feature>
<feature type="transmembrane region" description="Helical" evidence="2">
    <location>
        <begin position="20"/>
        <end position="41"/>
    </location>
</feature>
<dbReference type="PANTHER" id="PTHR34978:SF3">
    <property type="entry name" value="SLR0241 PROTEIN"/>
    <property type="match status" value="1"/>
</dbReference>